<protein>
    <recommendedName>
        <fullName evidence="3">Tail fiber assembly protein</fullName>
    </recommendedName>
</protein>
<dbReference type="Proteomes" id="UP000252038">
    <property type="component" value="Chromosome"/>
</dbReference>
<organism evidence="1 2">
    <name type="scientific">Chromobacterium phragmitis</name>
    <dbReference type="NCBI Taxonomy" id="2202141"/>
    <lineage>
        <taxon>Bacteria</taxon>
        <taxon>Pseudomonadati</taxon>
        <taxon>Pseudomonadota</taxon>
        <taxon>Betaproteobacteria</taxon>
        <taxon>Neisseriales</taxon>
        <taxon>Chromobacteriaceae</taxon>
        <taxon>Chromobacterium</taxon>
    </lineage>
</organism>
<reference evidence="1 2" key="1">
    <citation type="submission" date="2018-05" db="EMBL/GenBank/DDBJ databases">
        <title>Genome sequencing, assembly and analysis of the novel insecticidal bacterium, Chromobacterium phragmitis.</title>
        <authorList>
            <person name="Sparks M.E."/>
            <person name="Blackburn M.B."/>
            <person name="Gundersen-Rindal D.E."/>
        </authorList>
    </citation>
    <scope>NUCLEOTIDE SEQUENCE [LARGE SCALE GENOMIC DNA]</scope>
    <source>
        <strain evidence="1">IIBBL 274-1</strain>
    </source>
</reference>
<dbReference type="AlphaFoldDB" id="A0A344UII6"/>
<dbReference type="RefSeq" id="WP_114073429.1">
    <property type="nucleotide sequence ID" value="NZ_CP029554.1"/>
</dbReference>
<name>A0A344UII6_9NEIS</name>
<dbReference type="KEGG" id="chrb:DK843_12730"/>
<evidence type="ECO:0008006" key="3">
    <source>
        <dbReference type="Google" id="ProtNLM"/>
    </source>
</evidence>
<sequence>MTIFYSAGTGGFYDSEIHGEGYPADAVQVEDSVYEALFHGQAAGKLIQANGNGCPVLVDGPTLSVEQQRQARMACCQGEIGRLEADQHRAVRELLTSMLGGVAPADALKTEAGQRLQQVETAIVRLRAALERIAKAQTSAELNEIT</sequence>
<accession>A0A344UII6</accession>
<dbReference type="EMBL" id="CP029554">
    <property type="protein sequence ID" value="AXE35084.1"/>
    <property type="molecule type" value="Genomic_DNA"/>
</dbReference>
<evidence type="ECO:0000313" key="1">
    <source>
        <dbReference type="EMBL" id="AXE35084.1"/>
    </source>
</evidence>
<evidence type="ECO:0000313" key="2">
    <source>
        <dbReference type="Proteomes" id="UP000252038"/>
    </source>
</evidence>
<proteinExistence type="predicted"/>
<gene>
    <name evidence="1" type="ORF">DK843_12730</name>
</gene>